<keyword evidence="3 4" id="KW-0472">Membrane</keyword>
<dbReference type="AlphaFoldDB" id="A0A7R9BJ72"/>
<dbReference type="GO" id="GO:0016020">
    <property type="term" value="C:membrane"/>
    <property type="evidence" value="ECO:0007669"/>
    <property type="project" value="UniProtKB-SubCell"/>
</dbReference>
<reference evidence="5" key="1">
    <citation type="submission" date="2020-11" db="EMBL/GenBank/DDBJ databases">
        <authorList>
            <person name="Tran Van P."/>
        </authorList>
    </citation>
    <scope>NUCLEOTIDE SEQUENCE</scope>
</reference>
<evidence type="ECO:0000313" key="6">
    <source>
        <dbReference type="Proteomes" id="UP000678499"/>
    </source>
</evidence>
<sequence length="89" mass="10022">MPMYFNGELPLENFLFSGLTANAWEGLTGLCIGVLSLSVLYEIMRYFELGFTDGTRLCTDEPSSEGSTDVPVSERRPLLILGYFRRMSK</sequence>
<name>A0A7R9BJ72_9CRUS</name>
<feature type="transmembrane region" description="Helical" evidence="4">
    <location>
        <begin position="20"/>
        <end position="41"/>
    </location>
</feature>
<dbReference type="InterPro" id="IPR007274">
    <property type="entry name" value="Cop_transporter"/>
</dbReference>
<evidence type="ECO:0000313" key="5">
    <source>
        <dbReference type="EMBL" id="CAD7274973.1"/>
    </source>
</evidence>
<proteinExistence type="inferred from homology"/>
<dbReference type="Pfam" id="PF04145">
    <property type="entry name" value="Ctr"/>
    <property type="match status" value="1"/>
</dbReference>
<dbReference type="EMBL" id="CAJPEX010000335">
    <property type="protein sequence ID" value="CAG0915125.1"/>
    <property type="molecule type" value="Genomic_DNA"/>
</dbReference>
<dbReference type="GO" id="GO:0005375">
    <property type="term" value="F:copper ion transmembrane transporter activity"/>
    <property type="evidence" value="ECO:0007669"/>
    <property type="project" value="UniProtKB-UniRule"/>
</dbReference>
<accession>A0A7R9BJ72</accession>
<gene>
    <name evidence="5" type="ORF">NMOB1V02_LOCUS2783</name>
</gene>
<keyword evidence="4" id="KW-0406">Ion transport</keyword>
<organism evidence="5">
    <name type="scientific">Notodromas monacha</name>
    <dbReference type="NCBI Taxonomy" id="399045"/>
    <lineage>
        <taxon>Eukaryota</taxon>
        <taxon>Metazoa</taxon>
        <taxon>Ecdysozoa</taxon>
        <taxon>Arthropoda</taxon>
        <taxon>Crustacea</taxon>
        <taxon>Oligostraca</taxon>
        <taxon>Ostracoda</taxon>
        <taxon>Podocopa</taxon>
        <taxon>Podocopida</taxon>
        <taxon>Cypridocopina</taxon>
        <taxon>Cypridoidea</taxon>
        <taxon>Cyprididae</taxon>
        <taxon>Notodromas</taxon>
    </lineage>
</organism>
<evidence type="ECO:0000256" key="3">
    <source>
        <dbReference type="ARBA" id="ARBA00023136"/>
    </source>
</evidence>
<evidence type="ECO:0000256" key="4">
    <source>
        <dbReference type="RuleBase" id="RU367022"/>
    </source>
</evidence>
<evidence type="ECO:0000256" key="2">
    <source>
        <dbReference type="ARBA" id="ARBA00022989"/>
    </source>
</evidence>
<dbReference type="Proteomes" id="UP000678499">
    <property type="component" value="Unassembled WGS sequence"/>
</dbReference>
<dbReference type="EMBL" id="OA882372">
    <property type="protein sequence ID" value="CAD7274973.1"/>
    <property type="molecule type" value="Genomic_DNA"/>
</dbReference>
<comment type="subcellular location">
    <subcellularLocation>
        <location evidence="4">Membrane</location>
        <topology evidence="4">Multi-pass membrane protein</topology>
    </subcellularLocation>
</comment>
<keyword evidence="6" id="KW-1185">Reference proteome</keyword>
<keyword evidence="2 4" id="KW-1133">Transmembrane helix</keyword>
<keyword evidence="4" id="KW-0813">Transport</keyword>
<protein>
    <recommendedName>
        <fullName evidence="4">Copper transport protein</fullName>
    </recommendedName>
</protein>
<keyword evidence="4" id="KW-0187">Copper transport</keyword>
<comment type="similarity">
    <text evidence="4">Belongs to the copper transporter (Ctr) (TC 1.A.56) family. SLC31A subfamily.</text>
</comment>
<keyword evidence="4" id="KW-0186">Copper</keyword>
<keyword evidence="1 4" id="KW-0812">Transmembrane</keyword>
<evidence type="ECO:0000256" key="1">
    <source>
        <dbReference type="ARBA" id="ARBA00022692"/>
    </source>
</evidence>